<feature type="compositionally biased region" description="Basic and acidic residues" evidence="1">
    <location>
        <begin position="441"/>
        <end position="454"/>
    </location>
</feature>
<dbReference type="Pfam" id="PF20209">
    <property type="entry name" value="DUF6570"/>
    <property type="match status" value="1"/>
</dbReference>
<evidence type="ECO:0000313" key="4">
    <source>
        <dbReference type="WBParaSite" id="PSAMB.scaffold5526size11487.g26784.t1"/>
    </source>
</evidence>
<feature type="compositionally biased region" description="Polar residues" evidence="1">
    <location>
        <begin position="1244"/>
        <end position="1253"/>
    </location>
</feature>
<dbReference type="Proteomes" id="UP000887566">
    <property type="component" value="Unplaced"/>
</dbReference>
<feature type="compositionally biased region" description="Basic and acidic residues" evidence="1">
    <location>
        <begin position="369"/>
        <end position="381"/>
    </location>
</feature>
<dbReference type="InterPro" id="IPR046700">
    <property type="entry name" value="DUF6570"/>
</dbReference>
<feature type="region of interest" description="Disordered" evidence="1">
    <location>
        <begin position="287"/>
        <end position="328"/>
    </location>
</feature>
<feature type="region of interest" description="Disordered" evidence="1">
    <location>
        <begin position="343"/>
        <end position="510"/>
    </location>
</feature>
<dbReference type="WBParaSite" id="PSAMB.scaffold5526size11487.g26784.t1">
    <property type="protein sequence ID" value="PSAMB.scaffold5526size11487.g26784.t1"/>
    <property type="gene ID" value="PSAMB.scaffold5526size11487.g26784"/>
</dbReference>
<feature type="compositionally biased region" description="Basic and acidic residues" evidence="1">
    <location>
        <begin position="484"/>
        <end position="499"/>
    </location>
</feature>
<feature type="domain" description="DUF6570" evidence="2">
    <location>
        <begin position="1080"/>
        <end position="1208"/>
    </location>
</feature>
<organism evidence="3 4">
    <name type="scientific">Plectus sambesii</name>
    <dbReference type="NCBI Taxonomy" id="2011161"/>
    <lineage>
        <taxon>Eukaryota</taxon>
        <taxon>Metazoa</taxon>
        <taxon>Ecdysozoa</taxon>
        <taxon>Nematoda</taxon>
        <taxon>Chromadorea</taxon>
        <taxon>Plectida</taxon>
        <taxon>Plectina</taxon>
        <taxon>Plectoidea</taxon>
        <taxon>Plectidae</taxon>
        <taxon>Plectus</taxon>
    </lineage>
</organism>
<sequence>MVRWRQSIYAVEPHMMYGLSVIRPISCQPVNDRIVVKICYPVVKKSNMYSLFEVKHRGAFNADSTVFGYANIADHIAVPLHDESGRNVDSVENVDLARCELKFGSVWTCRGLVSDHYKYCGLDGIVNCTWQLMPVKDHGFVYTRVIGDRYLIATTVQDYFRISANRTVTEDGQKEKVPSNIFELKLSNEVAIIGSEHLSPISTVTNVKSDFLTPTLSVLYEHFFDDDDKADVQKMVALTHDASEAGRKFNRAWLEAEDVDFFRYMKYMLRHPSKFVEISSMRAELRHQRNDEKANQKFQRQRLIGGGVRPKPIKEKVQARRGRKKAGQVTVIRVEDLSLTPPELICSTPIPAGTSGVTSDSTSNQNPPSKEDQVVKEKNESTDFAAPTIQSKARRRKDVHPPQDEDSPQKQLIPSTTEPSQNQVQERQSWQAETSSRKRRQQEQHASQERERIAKLSPNSAEARRRRRAESEGERVATLSLNGAEDRRGRRAGSKRERVATLSPNSAEARRLQRAEKEKERLAKLTPAAAEQLRRLRVDLRQIRLQQSVPKKRKLATDRAAQKRLSATRSPLSKKAYLLNRRFKYSKRYQSGAPIDWNQVVRVQAIHQVAANVRANANDQRRVPATAAYRRMLDRQQRNRRFFNLAEQYLALTSGGRHQRFSSIRKSRAQQKVAKLHSTAEEMSRIVKSDMHQMFRRFHKNYLKPASESIKDAVDEADIERKLVQSYGGSLQFHTKTHELFGLDLDQFTYQPIATIIDECQAGQNENDDQEQDVVDSDEALAELDQLGEESIRCLLAELEAVSQEHAVVEQPLDATLQENASKSEAVYVVEEQAVYRAEEEATVDAPEGNASVQTQGMARHCSPDCAFPTNWATRLHSALLKLNSNGTAEDLCNAIAQFEDCTECQPHLRCIISDLDTCTNGLRLLIAAMVHFQHLRTVIRRYYEIRQSFIWLRDMKDALENSDLERLMALIKNPNLNAKLRERIDESVRREEGSAHSQEALFCNRHFRSIIREFEKGIRNFRVDPCQVCDRLFQESELKEVPLTDFLHTLGSADFSTDTVMICSSCKTYAVPSHGKPPSIPPMAAVNDMGVDEVPPELQGLNWVETMLIQRAKPFQTMVQLKPYGNHHLDLVRASRGLALHLPLPLQGTIDHTLQTLPSTKGLRIWVDSLATKEKKIHRTLVNVRKVIEALKWLQKNNPFYKDITIDLNPAFDDIIELVGGSNASPASTMTSLDESDRLAPKSPSQSVSRNSAKTHRLRLNYFWRFLWKDGNLKLRSRRIRHLRDEYHQEYAVMVTAKQEAALRAEGIDHGRLTSGTHAPLLHLSFSNLVVFILFRLADKSAAVLRLWFYHLAGLPNEGDEGDDLLPRSSLFKRIKA</sequence>
<proteinExistence type="predicted"/>
<reference evidence="4" key="1">
    <citation type="submission" date="2022-11" db="UniProtKB">
        <authorList>
            <consortium name="WormBaseParasite"/>
        </authorList>
    </citation>
    <scope>IDENTIFICATION</scope>
</reference>
<feature type="compositionally biased region" description="Polar residues" evidence="1">
    <location>
        <begin position="409"/>
        <end position="434"/>
    </location>
</feature>
<evidence type="ECO:0000256" key="1">
    <source>
        <dbReference type="SAM" id="MobiDB-lite"/>
    </source>
</evidence>
<feature type="region of interest" description="Disordered" evidence="1">
    <location>
        <begin position="1226"/>
        <end position="1253"/>
    </location>
</feature>
<evidence type="ECO:0000259" key="2">
    <source>
        <dbReference type="Pfam" id="PF20209"/>
    </source>
</evidence>
<protein>
    <submittedName>
        <fullName evidence="4">DUF6570 domain-containing protein</fullName>
    </submittedName>
</protein>
<keyword evidence="3" id="KW-1185">Reference proteome</keyword>
<evidence type="ECO:0000313" key="3">
    <source>
        <dbReference type="Proteomes" id="UP000887566"/>
    </source>
</evidence>
<feature type="compositionally biased region" description="Polar residues" evidence="1">
    <location>
        <begin position="355"/>
        <end position="368"/>
    </location>
</feature>
<accession>A0A914X0K6</accession>
<name>A0A914X0K6_9BILA</name>